<dbReference type="AlphaFoldDB" id="A0A150TE48"/>
<evidence type="ECO:0000313" key="2">
    <source>
        <dbReference type="EMBL" id="KYG02896.1"/>
    </source>
</evidence>
<dbReference type="EMBL" id="JEMC01000475">
    <property type="protein sequence ID" value="KYG02896.1"/>
    <property type="molecule type" value="Genomic_DNA"/>
</dbReference>
<gene>
    <name evidence="2" type="ORF">BE18_33780</name>
</gene>
<sequence>MYHSNLIVVGLPLALGIAACGGGDGAGDRAAGDSGTGGGGASTASGGDPDPDPADARTFDHRHAALDGIPASCIDALKSGDFVFHYAHRSHGSQIIVGAESIEAGSPVHGFEAEYCGVPAETGVFRMWDGMIDNNLVVGEQYWASEAGVDEVRAILGDHPEIRYSMWAWSSEIAEQTEQDVQRYLDVLDALGQEFPEVTFVYMTGPGDAEYNGVNRAERNQQIRDFCRERGKILYDFEDLDVHFGGERHTAMVDGVEIPMQHPRFDVEASGNAEYEHTHTTQDSCEIKAMAFWRMMAELEGCAQ</sequence>
<organism evidence="2 3">
    <name type="scientific">Sorangium cellulosum</name>
    <name type="common">Polyangium cellulosum</name>
    <dbReference type="NCBI Taxonomy" id="56"/>
    <lineage>
        <taxon>Bacteria</taxon>
        <taxon>Pseudomonadati</taxon>
        <taxon>Myxococcota</taxon>
        <taxon>Polyangia</taxon>
        <taxon>Polyangiales</taxon>
        <taxon>Polyangiaceae</taxon>
        <taxon>Sorangium</taxon>
    </lineage>
</organism>
<comment type="caution">
    <text evidence="2">The sequence shown here is derived from an EMBL/GenBank/DDBJ whole genome shotgun (WGS) entry which is preliminary data.</text>
</comment>
<feature type="region of interest" description="Disordered" evidence="1">
    <location>
        <begin position="26"/>
        <end position="58"/>
    </location>
</feature>
<evidence type="ECO:0000313" key="3">
    <source>
        <dbReference type="Proteomes" id="UP000075515"/>
    </source>
</evidence>
<dbReference type="Proteomes" id="UP000075515">
    <property type="component" value="Unassembled WGS sequence"/>
</dbReference>
<reference evidence="2 3" key="1">
    <citation type="submission" date="2014-02" db="EMBL/GenBank/DDBJ databases">
        <title>The small core and large imbalanced accessory genome model reveals a collaborative survival strategy of Sorangium cellulosum strains in nature.</title>
        <authorList>
            <person name="Han K."/>
            <person name="Peng R."/>
            <person name="Blom J."/>
            <person name="Li Y.-Z."/>
        </authorList>
    </citation>
    <scope>NUCLEOTIDE SEQUENCE [LARGE SCALE GENOMIC DNA]</scope>
    <source>
        <strain evidence="2 3">So0149</strain>
    </source>
</reference>
<evidence type="ECO:0008006" key="4">
    <source>
        <dbReference type="Google" id="ProtNLM"/>
    </source>
</evidence>
<accession>A0A150TE48</accession>
<protein>
    <recommendedName>
        <fullName evidence="4">SGNH hydrolase-type esterase domain-containing protein</fullName>
    </recommendedName>
</protein>
<proteinExistence type="predicted"/>
<name>A0A150TE48_SORCE</name>
<evidence type="ECO:0000256" key="1">
    <source>
        <dbReference type="SAM" id="MobiDB-lite"/>
    </source>
</evidence>